<comment type="caution">
    <text evidence="2">The sequence shown here is derived from an EMBL/GenBank/DDBJ whole genome shotgun (WGS) entry which is preliminary data.</text>
</comment>
<evidence type="ECO:0000259" key="1">
    <source>
        <dbReference type="Pfam" id="PF03413"/>
    </source>
</evidence>
<protein>
    <recommendedName>
        <fullName evidence="1">PepSY domain-containing protein</fullName>
    </recommendedName>
</protein>
<name>A0A7C5IYU9_9GAMM</name>
<dbReference type="AlphaFoldDB" id="A0A7C5IYU9"/>
<gene>
    <name evidence="2" type="ORF">ENJ98_04475</name>
</gene>
<dbReference type="Pfam" id="PF03413">
    <property type="entry name" value="PepSY"/>
    <property type="match status" value="1"/>
</dbReference>
<accession>A0A7C5IYU9</accession>
<dbReference type="Proteomes" id="UP000886100">
    <property type="component" value="Unassembled WGS sequence"/>
</dbReference>
<reference evidence="2" key="1">
    <citation type="journal article" date="2020" name="mSystems">
        <title>Genome- and Community-Level Interaction Insights into Carbon Utilization and Element Cycling Functions of Hydrothermarchaeota in Hydrothermal Sediment.</title>
        <authorList>
            <person name="Zhou Z."/>
            <person name="Liu Y."/>
            <person name="Xu W."/>
            <person name="Pan J."/>
            <person name="Luo Z.H."/>
            <person name="Li M."/>
        </authorList>
    </citation>
    <scope>NUCLEOTIDE SEQUENCE [LARGE SCALE GENOMIC DNA]</scope>
    <source>
        <strain evidence="2">HyVt-535</strain>
    </source>
</reference>
<feature type="domain" description="PepSY" evidence="1">
    <location>
        <begin position="45"/>
        <end position="103"/>
    </location>
</feature>
<sequence length="109" mass="12615">MAFLAFLLGALALWMAREQWESYEHDAEHGGYWDGGDAVETAGLLSLEEIVRRLELPAKSRILEVERELESGRMYYEIEFLLPDGRIEEVMVDPRTAEVVKREREEGED</sequence>
<dbReference type="Gene3D" id="3.10.450.40">
    <property type="match status" value="1"/>
</dbReference>
<proteinExistence type="predicted"/>
<evidence type="ECO:0000313" key="2">
    <source>
        <dbReference type="EMBL" id="HHH13470.1"/>
    </source>
</evidence>
<dbReference type="EMBL" id="DROM01000273">
    <property type="protein sequence ID" value="HHH13470.1"/>
    <property type="molecule type" value="Genomic_DNA"/>
</dbReference>
<dbReference type="InterPro" id="IPR025711">
    <property type="entry name" value="PepSY"/>
</dbReference>
<organism evidence="2">
    <name type="scientific">Thiolapillus brandeum</name>
    <dbReference type="NCBI Taxonomy" id="1076588"/>
    <lineage>
        <taxon>Bacteria</taxon>
        <taxon>Pseudomonadati</taxon>
        <taxon>Pseudomonadota</taxon>
        <taxon>Gammaproteobacteria</taxon>
        <taxon>Chromatiales</taxon>
        <taxon>Sedimenticolaceae</taxon>
        <taxon>Thiolapillus</taxon>
    </lineage>
</organism>